<evidence type="ECO:0008006" key="3">
    <source>
        <dbReference type="Google" id="ProtNLM"/>
    </source>
</evidence>
<accession>A0A174MKM2</accession>
<name>A0A174MKM2_9FIRM</name>
<dbReference type="OrthoDB" id="3197351at2"/>
<organism evidence="1 2">
    <name type="scientific">Faecalicatena contorta</name>
    <dbReference type="NCBI Taxonomy" id="39482"/>
    <lineage>
        <taxon>Bacteria</taxon>
        <taxon>Bacillati</taxon>
        <taxon>Bacillota</taxon>
        <taxon>Clostridia</taxon>
        <taxon>Lachnospirales</taxon>
        <taxon>Lachnospiraceae</taxon>
        <taxon>Faecalicatena</taxon>
    </lineage>
</organism>
<protein>
    <recommendedName>
        <fullName evidence="3">SatD family (SatD)</fullName>
    </recommendedName>
</protein>
<evidence type="ECO:0000313" key="2">
    <source>
        <dbReference type="Proteomes" id="UP000095544"/>
    </source>
</evidence>
<dbReference type="Proteomes" id="UP000095544">
    <property type="component" value="Unassembled WGS sequence"/>
</dbReference>
<dbReference type="EMBL" id="CYZU01000087">
    <property type="protein sequence ID" value="CUP34838.1"/>
    <property type="molecule type" value="Genomic_DNA"/>
</dbReference>
<evidence type="ECO:0000313" key="1">
    <source>
        <dbReference type="EMBL" id="CUP34838.1"/>
    </source>
</evidence>
<proteinExistence type="predicted"/>
<reference evidence="1 2" key="1">
    <citation type="submission" date="2015-09" db="EMBL/GenBank/DDBJ databases">
        <authorList>
            <consortium name="Pathogen Informatics"/>
        </authorList>
    </citation>
    <scope>NUCLEOTIDE SEQUENCE [LARGE SCALE GENOMIC DNA]</scope>
    <source>
        <strain evidence="1 2">2789STDY5834876</strain>
    </source>
</reference>
<dbReference type="AlphaFoldDB" id="A0A174MKM2"/>
<gene>
    <name evidence="1" type="ORF">ERS852491_04923</name>
</gene>
<dbReference type="Pfam" id="PF16264">
    <property type="entry name" value="SatD"/>
    <property type="match status" value="1"/>
</dbReference>
<dbReference type="InterPro" id="IPR032580">
    <property type="entry name" value="SatD"/>
</dbReference>
<dbReference type="STRING" id="39482.ERS852491_04923"/>
<sequence>MFFFFNYMPYIAIIGDIKDSKKLNDRKKIQEKLQKVLNEVNQKYYEDISSNFMITLGDEFQGLLCNGSNILQIITEIESKMYPVKIRYGIGVGEIITDINADMAIGADGPGYHKAREAVEYLKQNEKRKQIDSADIRLGIEGDNESVTIMINTIFTLLTVIKDSWSDRQREVITDMLGHQDGQVNVARRMGIQQSTVQRILAKGRYYAYKEALDTVGKVLGEITQDDI</sequence>
<dbReference type="RefSeq" id="WP_050642075.1">
    <property type="nucleotide sequence ID" value="NZ_CABKUE010000009.1"/>
</dbReference>